<evidence type="ECO:0000313" key="2">
    <source>
        <dbReference type="Proteomes" id="UP000305948"/>
    </source>
</evidence>
<protein>
    <submittedName>
        <fullName evidence="1">Uncharacterized protein</fullName>
    </submittedName>
</protein>
<organism evidence="1 2">
    <name type="scientific">Heliocybe sulcata</name>
    <dbReference type="NCBI Taxonomy" id="5364"/>
    <lineage>
        <taxon>Eukaryota</taxon>
        <taxon>Fungi</taxon>
        <taxon>Dikarya</taxon>
        <taxon>Basidiomycota</taxon>
        <taxon>Agaricomycotina</taxon>
        <taxon>Agaricomycetes</taxon>
        <taxon>Gloeophyllales</taxon>
        <taxon>Gloeophyllaceae</taxon>
        <taxon>Heliocybe</taxon>
    </lineage>
</organism>
<keyword evidence="2" id="KW-1185">Reference proteome</keyword>
<dbReference type="Proteomes" id="UP000305948">
    <property type="component" value="Unassembled WGS sequence"/>
</dbReference>
<dbReference type="EMBL" id="ML213546">
    <property type="protein sequence ID" value="TFK45341.1"/>
    <property type="molecule type" value="Genomic_DNA"/>
</dbReference>
<evidence type="ECO:0000313" key="1">
    <source>
        <dbReference type="EMBL" id="TFK45341.1"/>
    </source>
</evidence>
<name>A0A5C3MV89_9AGAM</name>
<gene>
    <name evidence="1" type="ORF">OE88DRAFT_1222329</name>
</gene>
<sequence>MIPTVSLFCLRSTSMLRHPIVTRIRPGSQTKPAYPPLLRLLRLSFRHLPLSPLHSAVMHVRTNIPYRMQDLEALSLLQPCQSRSITRTCAASSMAGNSLISSRSAHRTQMTCERQELILRCLFDMPAPSRSPRAIPCSAWPCESATPCRIYTRC</sequence>
<accession>A0A5C3MV89</accession>
<dbReference type="AlphaFoldDB" id="A0A5C3MV89"/>
<proteinExistence type="predicted"/>
<reference evidence="1 2" key="1">
    <citation type="journal article" date="2019" name="Nat. Ecol. Evol.">
        <title>Megaphylogeny resolves global patterns of mushroom evolution.</title>
        <authorList>
            <person name="Varga T."/>
            <person name="Krizsan K."/>
            <person name="Foldi C."/>
            <person name="Dima B."/>
            <person name="Sanchez-Garcia M."/>
            <person name="Sanchez-Ramirez S."/>
            <person name="Szollosi G.J."/>
            <person name="Szarkandi J.G."/>
            <person name="Papp V."/>
            <person name="Albert L."/>
            <person name="Andreopoulos W."/>
            <person name="Angelini C."/>
            <person name="Antonin V."/>
            <person name="Barry K.W."/>
            <person name="Bougher N.L."/>
            <person name="Buchanan P."/>
            <person name="Buyck B."/>
            <person name="Bense V."/>
            <person name="Catcheside P."/>
            <person name="Chovatia M."/>
            <person name="Cooper J."/>
            <person name="Damon W."/>
            <person name="Desjardin D."/>
            <person name="Finy P."/>
            <person name="Geml J."/>
            <person name="Haridas S."/>
            <person name="Hughes K."/>
            <person name="Justo A."/>
            <person name="Karasinski D."/>
            <person name="Kautmanova I."/>
            <person name="Kiss B."/>
            <person name="Kocsube S."/>
            <person name="Kotiranta H."/>
            <person name="LaButti K.M."/>
            <person name="Lechner B.E."/>
            <person name="Liimatainen K."/>
            <person name="Lipzen A."/>
            <person name="Lukacs Z."/>
            <person name="Mihaltcheva S."/>
            <person name="Morgado L.N."/>
            <person name="Niskanen T."/>
            <person name="Noordeloos M.E."/>
            <person name="Ohm R.A."/>
            <person name="Ortiz-Santana B."/>
            <person name="Ovrebo C."/>
            <person name="Racz N."/>
            <person name="Riley R."/>
            <person name="Savchenko A."/>
            <person name="Shiryaev A."/>
            <person name="Soop K."/>
            <person name="Spirin V."/>
            <person name="Szebenyi C."/>
            <person name="Tomsovsky M."/>
            <person name="Tulloss R.E."/>
            <person name="Uehling J."/>
            <person name="Grigoriev I.V."/>
            <person name="Vagvolgyi C."/>
            <person name="Papp T."/>
            <person name="Martin F.M."/>
            <person name="Miettinen O."/>
            <person name="Hibbett D.S."/>
            <person name="Nagy L.G."/>
        </authorList>
    </citation>
    <scope>NUCLEOTIDE SEQUENCE [LARGE SCALE GENOMIC DNA]</scope>
    <source>
        <strain evidence="1 2">OMC1185</strain>
    </source>
</reference>